<evidence type="ECO:0000256" key="3">
    <source>
        <dbReference type="ARBA" id="ARBA00011738"/>
    </source>
</evidence>
<evidence type="ECO:0000256" key="8">
    <source>
        <dbReference type="ARBA" id="ARBA00022898"/>
    </source>
</evidence>
<dbReference type="InterPro" id="IPR043132">
    <property type="entry name" value="BCAT-like_C"/>
</dbReference>
<keyword evidence="8 11" id="KW-0663">Pyridoxal phosphate</keyword>
<dbReference type="FunFam" id="3.30.470.10:FF:000009">
    <property type="entry name" value="D-alanine aminotransferase"/>
    <property type="match status" value="1"/>
</dbReference>
<comment type="similarity">
    <text evidence="2 10">Belongs to the class-IV pyridoxal-phosphate-dependent aminotransferase family.</text>
</comment>
<dbReference type="PANTHER" id="PTHR42743:SF10">
    <property type="entry name" value="D-ALANINE AMINOTRANSFERASE"/>
    <property type="match status" value="1"/>
</dbReference>
<keyword evidence="6 13" id="KW-0032">Aminotransferase</keyword>
<evidence type="ECO:0000313" key="14">
    <source>
        <dbReference type="Proteomes" id="UP000270219"/>
    </source>
</evidence>
<dbReference type="NCBIfam" id="TIGR01121">
    <property type="entry name" value="D_amino_aminoT"/>
    <property type="match status" value="1"/>
</dbReference>
<dbReference type="InterPro" id="IPR001544">
    <property type="entry name" value="Aminotrans_IV"/>
</dbReference>
<comment type="subunit">
    <text evidence="3">Homodimer.</text>
</comment>
<evidence type="ECO:0000256" key="2">
    <source>
        <dbReference type="ARBA" id="ARBA00009320"/>
    </source>
</evidence>
<keyword evidence="14" id="KW-1185">Reference proteome</keyword>
<dbReference type="OrthoDB" id="9805628at2"/>
<dbReference type="EMBL" id="RCHR01000001">
    <property type="protein sequence ID" value="RLL47778.1"/>
    <property type="molecule type" value="Genomic_DNA"/>
</dbReference>
<name>A0A498DEZ3_9BACI</name>
<dbReference type="PANTHER" id="PTHR42743">
    <property type="entry name" value="AMINO-ACID AMINOTRANSFERASE"/>
    <property type="match status" value="1"/>
</dbReference>
<evidence type="ECO:0000256" key="11">
    <source>
        <dbReference type="RuleBase" id="RU004516"/>
    </source>
</evidence>
<dbReference type="PROSITE" id="PS00770">
    <property type="entry name" value="AA_TRANSFER_CLASS_4"/>
    <property type="match status" value="1"/>
</dbReference>
<dbReference type="InterPro" id="IPR036038">
    <property type="entry name" value="Aminotransferase-like"/>
</dbReference>
<reference evidence="13 14" key="1">
    <citation type="submission" date="2018-10" db="EMBL/GenBank/DDBJ databases">
        <title>Oceanobacillus sp. YLB-02 draft genome.</title>
        <authorList>
            <person name="Yu L."/>
        </authorList>
    </citation>
    <scope>NUCLEOTIDE SEQUENCE [LARGE SCALE GENOMIC DNA]</scope>
    <source>
        <strain evidence="13 14">YLB-02</strain>
    </source>
</reference>
<proteinExistence type="inferred from homology"/>
<evidence type="ECO:0000256" key="1">
    <source>
        <dbReference type="ARBA" id="ARBA00001933"/>
    </source>
</evidence>
<dbReference type="InterPro" id="IPR043131">
    <property type="entry name" value="BCAT-like_N"/>
</dbReference>
<dbReference type="Pfam" id="PF01063">
    <property type="entry name" value="Aminotran_4"/>
    <property type="match status" value="1"/>
</dbReference>
<evidence type="ECO:0000256" key="10">
    <source>
        <dbReference type="RuleBase" id="RU004106"/>
    </source>
</evidence>
<dbReference type="GO" id="GO:0005829">
    <property type="term" value="C:cytosol"/>
    <property type="evidence" value="ECO:0007669"/>
    <property type="project" value="TreeGrafter"/>
</dbReference>
<dbReference type="Proteomes" id="UP000270219">
    <property type="component" value="Unassembled WGS sequence"/>
</dbReference>
<gene>
    <name evidence="13" type="primary">dat</name>
    <name evidence="13" type="ORF">D8M04_00410</name>
</gene>
<dbReference type="InterPro" id="IPR050571">
    <property type="entry name" value="Class-IV_PLP-Dep_Aminotrnsfr"/>
</dbReference>
<evidence type="ECO:0000256" key="12">
    <source>
        <dbReference type="RuleBase" id="RU004520"/>
    </source>
</evidence>
<comment type="caution">
    <text evidence="13">The sequence shown here is derived from an EMBL/GenBank/DDBJ whole genome shotgun (WGS) entry which is preliminary data.</text>
</comment>
<sequence length="287" mass="32617">MGTKMLFNDSIMDRKKVIDIEDRGYQFGDGIYEVVGIYNGRAFLLDEHLERLQRSAKELKINIPYSVNRLKEQLLELVKINGLKEGVIYLQISRGVAERWHQFPVEEVAPVLVAYTKEEETLKEEEDNGATAILTQDIRWLRCDIKTLNLLPNVLGKQKATEKQAVEAIFHRGDIITEASASNVFIVKGSVLYTHPANHFILNGITRRKVIDLCNELDLDVREETYSVSDLLSADEVFITATKLDIVPIIRIDEVLIGEGIPGKYTTRILQAYRDIIRETSNENGVS</sequence>
<dbReference type="InterPro" id="IPR018300">
    <property type="entry name" value="Aminotrans_IV_CS"/>
</dbReference>
<comment type="catalytic activity">
    <reaction evidence="9 12">
        <text>D-alanine + 2-oxoglutarate = D-glutamate + pyruvate</text>
        <dbReference type="Rhea" id="RHEA:15869"/>
        <dbReference type="ChEBI" id="CHEBI:15361"/>
        <dbReference type="ChEBI" id="CHEBI:16810"/>
        <dbReference type="ChEBI" id="CHEBI:29986"/>
        <dbReference type="ChEBI" id="CHEBI:57416"/>
        <dbReference type="EC" id="2.6.1.21"/>
    </reaction>
</comment>
<dbReference type="EC" id="2.6.1.21" evidence="4 12"/>
<dbReference type="GO" id="GO:0008652">
    <property type="term" value="P:amino acid biosynthetic process"/>
    <property type="evidence" value="ECO:0007669"/>
    <property type="project" value="UniProtKB-ARBA"/>
</dbReference>
<comment type="function">
    <text evidence="12">Acts on the D-isomers of alanine, leucine, aspartate, glutamate, aminobutyrate, norvaline and asparagine. The enzyme transfers an amino group from a substrate D-amino acid to the pyridoxal phosphate cofactor to form pyridoxamine and an alpha-keto acid in the first half-reaction.</text>
</comment>
<dbReference type="GO" id="GO:0046416">
    <property type="term" value="P:D-amino acid metabolic process"/>
    <property type="evidence" value="ECO:0007669"/>
    <property type="project" value="InterPro"/>
</dbReference>
<organism evidence="13 14">
    <name type="scientific">Oceanobacillus piezotolerans</name>
    <dbReference type="NCBI Taxonomy" id="2448030"/>
    <lineage>
        <taxon>Bacteria</taxon>
        <taxon>Bacillati</taxon>
        <taxon>Bacillota</taxon>
        <taxon>Bacilli</taxon>
        <taxon>Bacillales</taxon>
        <taxon>Bacillaceae</taxon>
        <taxon>Oceanobacillus</taxon>
    </lineage>
</organism>
<dbReference type="GO" id="GO:0030170">
    <property type="term" value="F:pyridoxal phosphate binding"/>
    <property type="evidence" value="ECO:0007669"/>
    <property type="project" value="InterPro"/>
</dbReference>
<protein>
    <recommendedName>
        <fullName evidence="5 12">D-alanine aminotransferase</fullName>
        <ecNumber evidence="4 12">2.6.1.21</ecNumber>
    </recommendedName>
</protein>
<dbReference type="GO" id="GO:0046394">
    <property type="term" value="P:carboxylic acid biosynthetic process"/>
    <property type="evidence" value="ECO:0007669"/>
    <property type="project" value="UniProtKB-ARBA"/>
</dbReference>
<evidence type="ECO:0000256" key="6">
    <source>
        <dbReference type="ARBA" id="ARBA00022576"/>
    </source>
</evidence>
<dbReference type="GO" id="GO:0047810">
    <property type="term" value="F:D-alanine-2-oxoglutarate aminotransferase activity"/>
    <property type="evidence" value="ECO:0007669"/>
    <property type="project" value="UniProtKB-EC"/>
</dbReference>
<evidence type="ECO:0000256" key="4">
    <source>
        <dbReference type="ARBA" id="ARBA00012874"/>
    </source>
</evidence>
<dbReference type="InterPro" id="IPR005784">
    <property type="entry name" value="D_amino_transT"/>
</dbReference>
<dbReference type="RefSeq" id="WP_121520300.1">
    <property type="nucleotide sequence ID" value="NZ_RCHR01000001.1"/>
</dbReference>
<dbReference type="Gene3D" id="3.30.470.10">
    <property type="match status" value="1"/>
</dbReference>
<evidence type="ECO:0000256" key="7">
    <source>
        <dbReference type="ARBA" id="ARBA00022679"/>
    </source>
</evidence>
<dbReference type="SUPFAM" id="SSF56752">
    <property type="entry name" value="D-aminoacid aminotransferase-like PLP-dependent enzymes"/>
    <property type="match status" value="1"/>
</dbReference>
<dbReference type="Gene3D" id="3.20.10.10">
    <property type="entry name" value="D-amino Acid Aminotransferase, subunit A, domain 2"/>
    <property type="match status" value="1"/>
</dbReference>
<comment type="cofactor">
    <cofactor evidence="1 11">
        <name>pyridoxal 5'-phosphate</name>
        <dbReference type="ChEBI" id="CHEBI:597326"/>
    </cofactor>
</comment>
<accession>A0A498DEZ3</accession>
<keyword evidence="7 13" id="KW-0808">Transferase</keyword>
<evidence type="ECO:0000256" key="9">
    <source>
        <dbReference type="ARBA" id="ARBA00047911"/>
    </source>
</evidence>
<evidence type="ECO:0000256" key="5">
    <source>
        <dbReference type="ARBA" id="ARBA00021779"/>
    </source>
</evidence>
<dbReference type="CDD" id="cd01558">
    <property type="entry name" value="D-AAT_like"/>
    <property type="match status" value="1"/>
</dbReference>
<dbReference type="AlphaFoldDB" id="A0A498DEZ3"/>
<evidence type="ECO:0000313" key="13">
    <source>
        <dbReference type="EMBL" id="RLL47778.1"/>
    </source>
</evidence>
<dbReference type="FunFam" id="3.20.10.10:FF:000002">
    <property type="entry name" value="D-alanine aminotransferase"/>
    <property type="match status" value="1"/>
</dbReference>